<sequence>MSALRQISGLILSIVAMALLVTPGLGQERSSRTLFEFLFGSQNQPQQQAPAPQPQPQPQAQPRPQPQPQPQQTRPAPRPAPVPAPQPVQSDKSENARRIAVFGDSLGVDLARALERLYADNPEMMVLEESVGSSGFVRDDFFDWNEAIEAEIARDSFDVAVVAIGINDRQELANADPLSDAWRETYRGRLDAFLADLGAAGKEVIWIELPPMEQPSYGAAMVQISSIHKSAVDAAGANWVETYERYMGENGGYSIDGPDLNGNIVAMRRGDGIHFSAAGADKLAFYVDRALGTGSSGGRVSASGSTSEVADLLAGTDAASMLRPPFQGLDQMRLVEMASIIQDLGGANQRAGDLIIAGSQTAGTQRFSLDSMLNAPAGRIDAFGATPAVAIENASGR</sequence>
<dbReference type="Pfam" id="PF04311">
    <property type="entry name" value="DUF459"/>
    <property type="match status" value="1"/>
</dbReference>
<feature type="compositionally biased region" description="Pro residues" evidence="1">
    <location>
        <begin position="51"/>
        <end position="69"/>
    </location>
</feature>
<gene>
    <name evidence="2" type="ORF">SAMN04487974_10791</name>
</gene>
<dbReference type="AlphaFoldDB" id="A0A1G7WSK2"/>
<evidence type="ECO:0000256" key="1">
    <source>
        <dbReference type="SAM" id="MobiDB-lite"/>
    </source>
</evidence>
<dbReference type="EMBL" id="FNCS01000007">
    <property type="protein sequence ID" value="SDG74937.1"/>
    <property type="molecule type" value="Genomic_DNA"/>
</dbReference>
<dbReference type="RefSeq" id="WP_090596941.1">
    <property type="nucleotide sequence ID" value="NZ_FNCS01000007.1"/>
</dbReference>
<feature type="region of interest" description="Disordered" evidence="1">
    <location>
        <begin position="41"/>
        <end position="95"/>
    </location>
</feature>
<dbReference type="Gene3D" id="3.40.50.1110">
    <property type="entry name" value="SGNH hydrolase"/>
    <property type="match status" value="1"/>
</dbReference>
<name>A0A1G7WSK2_9HYPH</name>
<dbReference type="InterPro" id="IPR036514">
    <property type="entry name" value="SGNH_hydro_sf"/>
</dbReference>
<reference evidence="2 3" key="1">
    <citation type="submission" date="2016-10" db="EMBL/GenBank/DDBJ databases">
        <authorList>
            <person name="de Groot N.N."/>
        </authorList>
    </citation>
    <scope>NUCLEOTIDE SEQUENCE [LARGE SCALE GENOMIC DNA]</scope>
    <source>
        <strain evidence="2 3">CGMCC 1.10267</strain>
    </source>
</reference>
<dbReference type="SUPFAM" id="SSF81995">
    <property type="entry name" value="beta-sandwich domain of Sec23/24"/>
    <property type="match status" value="1"/>
</dbReference>
<dbReference type="SUPFAM" id="SSF52266">
    <property type="entry name" value="SGNH hydrolase"/>
    <property type="match status" value="1"/>
</dbReference>
<evidence type="ECO:0008006" key="4">
    <source>
        <dbReference type="Google" id="ProtNLM"/>
    </source>
</evidence>
<keyword evidence="3" id="KW-1185">Reference proteome</keyword>
<dbReference type="GO" id="GO:0016788">
    <property type="term" value="F:hydrolase activity, acting on ester bonds"/>
    <property type="evidence" value="ECO:0007669"/>
    <property type="project" value="UniProtKB-ARBA"/>
</dbReference>
<evidence type="ECO:0000313" key="3">
    <source>
        <dbReference type="Proteomes" id="UP000199495"/>
    </source>
</evidence>
<accession>A0A1G7WSK2</accession>
<feature type="compositionally biased region" description="Pro residues" evidence="1">
    <location>
        <begin position="76"/>
        <end position="86"/>
    </location>
</feature>
<dbReference type="OrthoDB" id="9805649at2"/>
<dbReference type="InterPro" id="IPR007407">
    <property type="entry name" value="DUF459"/>
</dbReference>
<protein>
    <recommendedName>
        <fullName evidence="4">SGNH hydrolase-type esterase domain-containing protein</fullName>
    </recommendedName>
</protein>
<organism evidence="2 3">
    <name type="scientific">Pelagibacterium luteolum</name>
    <dbReference type="NCBI Taxonomy" id="440168"/>
    <lineage>
        <taxon>Bacteria</taxon>
        <taxon>Pseudomonadati</taxon>
        <taxon>Pseudomonadota</taxon>
        <taxon>Alphaproteobacteria</taxon>
        <taxon>Hyphomicrobiales</taxon>
        <taxon>Devosiaceae</taxon>
        <taxon>Pelagibacterium</taxon>
    </lineage>
</organism>
<proteinExistence type="predicted"/>
<dbReference type="Proteomes" id="UP000199495">
    <property type="component" value="Unassembled WGS sequence"/>
</dbReference>
<dbReference type="STRING" id="440168.SAMN04487974_10791"/>
<evidence type="ECO:0000313" key="2">
    <source>
        <dbReference type="EMBL" id="SDG74937.1"/>
    </source>
</evidence>